<evidence type="ECO:0000313" key="3">
    <source>
        <dbReference type="Proteomes" id="UP000582016"/>
    </source>
</evidence>
<protein>
    <submittedName>
        <fullName evidence="2">Uncharacterized protein</fullName>
    </submittedName>
</protein>
<reference evidence="2 3" key="1">
    <citation type="submission" date="2020-05" db="EMBL/GenBank/DDBJ databases">
        <title>Identification and distribution of gene clusters putatively required for synthesis of sphingolipid metabolism inhibitors in phylogenetically diverse species of the filamentous fungus Fusarium.</title>
        <authorList>
            <person name="Kim H.-S."/>
            <person name="Busman M."/>
            <person name="Brown D.W."/>
            <person name="Divon H."/>
            <person name="Uhlig S."/>
            <person name="Proctor R.H."/>
        </authorList>
    </citation>
    <scope>NUCLEOTIDE SEQUENCE [LARGE SCALE GENOMIC DNA]</scope>
    <source>
        <strain evidence="2 3">NRRL 13617</strain>
    </source>
</reference>
<feature type="compositionally biased region" description="Low complexity" evidence="1">
    <location>
        <begin position="1"/>
        <end position="22"/>
    </location>
</feature>
<evidence type="ECO:0000256" key="1">
    <source>
        <dbReference type="SAM" id="MobiDB-lite"/>
    </source>
</evidence>
<organism evidence="2 3">
    <name type="scientific">Fusarium phyllophilum</name>
    <dbReference type="NCBI Taxonomy" id="47803"/>
    <lineage>
        <taxon>Eukaryota</taxon>
        <taxon>Fungi</taxon>
        <taxon>Dikarya</taxon>
        <taxon>Ascomycota</taxon>
        <taxon>Pezizomycotina</taxon>
        <taxon>Sordariomycetes</taxon>
        <taxon>Hypocreomycetidae</taxon>
        <taxon>Hypocreales</taxon>
        <taxon>Nectriaceae</taxon>
        <taxon>Fusarium</taxon>
        <taxon>Fusarium fujikuroi species complex</taxon>
    </lineage>
</organism>
<dbReference type="AlphaFoldDB" id="A0A8H5NFU5"/>
<evidence type="ECO:0000313" key="2">
    <source>
        <dbReference type="EMBL" id="KAF5562960.1"/>
    </source>
</evidence>
<gene>
    <name evidence="2" type="ORF">FPHYL_5385</name>
</gene>
<proteinExistence type="predicted"/>
<keyword evidence="3" id="KW-1185">Reference proteome</keyword>
<accession>A0A8H5NFU5</accession>
<sequence length="146" mass="15836">MSEAPSQSNPVQPSQESSVQSSARPWDFSGGIPLELGAGLPNLTSTPLQAPLKTLTPNWLEVASPEPAKDWFGLDSSQDLQGRVLFHLIRPNCSPPQHPIPLLPLVRPLQSFITPTLALKTLSFTSTTLSLVILLHSSEGARRPRE</sequence>
<name>A0A8H5NFU5_9HYPO</name>
<feature type="region of interest" description="Disordered" evidence="1">
    <location>
        <begin position="1"/>
        <end position="25"/>
    </location>
</feature>
<comment type="caution">
    <text evidence="2">The sequence shown here is derived from an EMBL/GenBank/DDBJ whole genome shotgun (WGS) entry which is preliminary data.</text>
</comment>
<dbReference type="EMBL" id="JAAOAQ010000177">
    <property type="protein sequence ID" value="KAF5562960.1"/>
    <property type="molecule type" value="Genomic_DNA"/>
</dbReference>
<dbReference type="Proteomes" id="UP000582016">
    <property type="component" value="Unassembled WGS sequence"/>
</dbReference>